<dbReference type="PANTHER" id="PTHR46889">
    <property type="entry name" value="TRANSPOSASE INSF FOR INSERTION SEQUENCE IS3B-RELATED"/>
    <property type="match status" value="1"/>
</dbReference>
<dbReference type="InterPro" id="IPR036397">
    <property type="entry name" value="RNaseH_sf"/>
</dbReference>
<dbReference type="SUPFAM" id="SSF53098">
    <property type="entry name" value="Ribonuclease H-like"/>
    <property type="match status" value="1"/>
</dbReference>
<accession>A0A2U9PKG5</accession>
<dbReference type="GO" id="GO:0015074">
    <property type="term" value="P:DNA integration"/>
    <property type="evidence" value="ECO:0007669"/>
    <property type="project" value="InterPro"/>
</dbReference>
<dbReference type="InterPro" id="IPR050900">
    <property type="entry name" value="Transposase_IS3/IS150/IS904"/>
</dbReference>
<gene>
    <name evidence="3" type="ORF">D806_012560</name>
</gene>
<evidence type="ECO:0000259" key="2">
    <source>
        <dbReference type="PROSITE" id="PS50994"/>
    </source>
</evidence>
<proteinExistence type="predicted"/>
<reference evidence="3 4" key="1">
    <citation type="journal article" date="2013" name="Genome Announc.">
        <title>Draft genome sequence of MKD8, a conjugal recipient Mycobacterium smegmatis strain.</title>
        <authorList>
            <person name="Gray T.A."/>
            <person name="Palumbo M.J."/>
            <person name="Derbyshire K.M."/>
        </authorList>
    </citation>
    <scope>NUCLEOTIDE SEQUENCE [LARGE SCALE GENOMIC DNA]</scope>
    <source>
        <strain evidence="3 4">MKD8</strain>
    </source>
</reference>
<sequence>MDAYNDLRDIQIPTRKAAEVTGMHRSTATRRAKPAPAPADRAPRPVPVNKLTESECARVVEVLNSARFVDAAPMQMWATLLDEGSYLCSVSTMYRVLNANKLVKERRRLARHRKAVCPELVATAPRQVYSWDITKLAGPVKGVYYDAYVMIDIYSRYIVGVHVHARECGQLAKEMMEQIFGTYGIPHVVHADRGTSMTSNTVAGLLSDLGVIRSHSRPKVSNDNPYSESWFKTLKYAPAFPERFESIHHARDFMDRFVQWYNHEHRHSGIGLHTPADVFYGLAGGKDTQRRAVLADARARHPRRFGRDTAPKVIDLPESAAINPPKPAEQETETEAA</sequence>
<organism evidence="3 4">
    <name type="scientific">Mycolicibacterium smegmatis (strain MKD8)</name>
    <name type="common">Mycobacterium smegmatis</name>
    <dbReference type="NCBI Taxonomy" id="1214915"/>
    <lineage>
        <taxon>Bacteria</taxon>
        <taxon>Bacillati</taxon>
        <taxon>Actinomycetota</taxon>
        <taxon>Actinomycetes</taxon>
        <taxon>Mycobacteriales</taxon>
        <taxon>Mycobacteriaceae</taxon>
        <taxon>Mycolicibacterium</taxon>
    </lineage>
</organism>
<dbReference type="PANTHER" id="PTHR46889:SF4">
    <property type="entry name" value="TRANSPOSASE INSO FOR INSERTION SEQUENCE ELEMENT IS911B-RELATED"/>
    <property type="match status" value="1"/>
</dbReference>
<dbReference type="EMBL" id="CP027541">
    <property type="protein sequence ID" value="AWT52244.1"/>
    <property type="molecule type" value="Genomic_DNA"/>
</dbReference>
<evidence type="ECO:0000256" key="1">
    <source>
        <dbReference type="SAM" id="MobiDB-lite"/>
    </source>
</evidence>
<dbReference type="Pfam" id="PF00665">
    <property type="entry name" value="rve"/>
    <property type="match status" value="1"/>
</dbReference>
<dbReference type="Proteomes" id="UP000011200">
    <property type="component" value="Chromosome"/>
</dbReference>
<feature type="region of interest" description="Disordered" evidence="1">
    <location>
        <begin position="15"/>
        <end position="47"/>
    </location>
</feature>
<reference evidence="4" key="2">
    <citation type="submission" date="2018-03" db="EMBL/GenBank/DDBJ databases">
        <authorList>
            <person name="Derbyshire K."/>
            <person name="Gray T.A."/>
            <person name="Champion M."/>
        </authorList>
    </citation>
    <scope>NUCLEOTIDE SEQUENCE [LARGE SCALE GENOMIC DNA]</scope>
    <source>
        <strain evidence="4">MKD8</strain>
    </source>
</reference>
<feature type="region of interest" description="Disordered" evidence="1">
    <location>
        <begin position="304"/>
        <end position="337"/>
    </location>
</feature>
<evidence type="ECO:0000313" key="4">
    <source>
        <dbReference type="Proteomes" id="UP000011200"/>
    </source>
</evidence>
<dbReference type="AlphaFoldDB" id="A0A2U9PKG5"/>
<dbReference type="InterPro" id="IPR012337">
    <property type="entry name" value="RNaseH-like_sf"/>
</dbReference>
<feature type="domain" description="Integrase catalytic" evidence="2">
    <location>
        <begin position="121"/>
        <end position="283"/>
    </location>
</feature>
<dbReference type="InterPro" id="IPR001584">
    <property type="entry name" value="Integrase_cat-core"/>
</dbReference>
<dbReference type="InterPro" id="IPR048020">
    <property type="entry name" value="Transpos_IS3"/>
</dbReference>
<dbReference type="PROSITE" id="PS50994">
    <property type="entry name" value="INTEGRASE"/>
    <property type="match status" value="1"/>
</dbReference>
<dbReference type="NCBIfam" id="NF033516">
    <property type="entry name" value="transpos_IS3"/>
    <property type="match status" value="1"/>
</dbReference>
<protein>
    <submittedName>
        <fullName evidence="3">Transposase</fullName>
    </submittedName>
</protein>
<evidence type="ECO:0000313" key="3">
    <source>
        <dbReference type="EMBL" id="AWT52244.1"/>
    </source>
</evidence>
<dbReference type="GO" id="GO:0003676">
    <property type="term" value="F:nucleic acid binding"/>
    <property type="evidence" value="ECO:0007669"/>
    <property type="project" value="InterPro"/>
</dbReference>
<name>A0A2U9PKG5_MYCSE</name>
<dbReference type="Gene3D" id="3.30.420.10">
    <property type="entry name" value="Ribonuclease H-like superfamily/Ribonuclease H"/>
    <property type="match status" value="1"/>
</dbReference>